<dbReference type="GO" id="GO:0006820">
    <property type="term" value="P:monoatomic anion transport"/>
    <property type="evidence" value="ECO:0007669"/>
    <property type="project" value="TreeGrafter"/>
</dbReference>
<dbReference type="GO" id="GO:0022857">
    <property type="term" value="F:transmembrane transporter activity"/>
    <property type="evidence" value="ECO:0007669"/>
    <property type="project" value="TreeGrafter"/>
</dbReference>
<protein>
    <recommendedName>
        <fullName evidence="8">Inorganic phosphate cotransporter</fullName>
    </recommendedName>
</protein>
<dbReference type="GO" id="GO:0016020">
    <property type="term" value="C:membrane"/>
    <property type="evidence" value="ECO:0007669"/>
    <property type="project" value="UniProtKB-SubCell"/>
</dbReference>
<comment type="caution">
    <text evidence="6">The sequence shown here is derived from an EMBL/GenBank/DDBJ whole genome shotgun (WGS) entry which is preliminary data.</text>
</comment>
<dbReference type="Proteomes" id="UP001329430">
    <property type="component" value="Chromosome 7"/>
</dbReference>
<organism evidence="6 7">
    <name type="scientific">Pyrocoelia pectoralis</name>
    <dbReference type="NCBI Taxonomy" id="417401"/>
    <lineage>
        <taxon>Eukaryota</taxon>
        <taxon>Metazoa</taxon>
        <taxon>Ecdysozoa</taxon>
        <taxon>Arthropoda</taxon>
        <taxon>Hexapoda</taxon>
        <taxon>Insecta</taxon>
        <taxon>Pterygota</taxon>
        <taxon>Neoptera</taxon>
        <taxon>Endopterygota</taxon>
        <taxon>Coleoptera</taxon>
        <taxon>Polyphaga</taxon>
        <taxon>Elateriformia</taxon>
        <taxon>Elateroidea</taxon>
        <taxon>Lampyridae</taxon>
        <taxon>Lampyrinae</taxon>
        <taxon>Pyrocoelia</taxon>
    </lineage>
</organism>
<evidence type="ECO:0000313" key="6">
    <source>
        <dbReference type="EMBL" id="KAK5641691.1"/>
    </source>
</evidence>
<keyword evidence="2 5" id="KW-0812">Transmembrane</keyword>
<dbReference type="Gene3D" id="1.20.1250.20">
    <property type="entry name" value="MFS general substrate transporter like domains"/>
    <property type="match status" value="1"/>
</dbReference>
<dbReference type="EMBL" id="JAVRBK010000007">
    <property type="protein sequence ID" value="KAK5641691.1"/>
    <property type="molecule type" value="Genomic_DNA"/>
</dbReference>
<keyword evidence="3 5" id="KW-1133">Transmembrane helix</keyword>
<proteinExistence type="predicted"/>
<reference evidence="6 7" key="1">
    <citation type="journal article" date="2024" name="Insects">
        <title>An Improved Chromosome-Level Genome Assembly of the Firefly Pyrocoelia pectoralis.</title>
        <authorList>
            <person name="Fu X."/>
            <person name="Meyer-Rochow V.B."/>
            <person name="Ballantyne L."/>
            <person name="Zhu X."/>
        </authorList>
    </citation>
    <scope>NUCLEOTIDE SEQUENCE [LARGE SCALE GENOMIC DNA]</scope>
    <source>
        <strain evidence="6">XCY_ONT2</strain>
    </source>
</reference>
<feature type="transmembrane region" description="Helical" evidence="5">
    <location>
        <begin position="79"/>
        <end position="98"/>
    </location>
</feature>
<name>A0AAN7ZJK6_9COLE</name>
<comment type="subcellular location">
    <subcellularLocation>
        <location evidence="1">Membrane</location>
        <topology evidence="1">Multi-pass membrane protein</topology>
    </subcellularLocation>
</comment>
<dbReference type="InterPro" id="IPR050382">
    <property type="entry name" value="MFS_Na/Anion_cotransporter"/>
</dbReference>
<dbReference type="SUPFAM" id="SSF103473">
    <property type="entry name" value="MFS general substrate transporter"/>
    <property type="match status" value="1"/>
</dbReference>
<evidence type="ECO:0000256" key="4">
    <source>
        <dbReference type="ARBA" id="ARBA00023136"/>
    </source>
</evidence>
<gene>
    <name evidence="6" type="ORF">RI129_010238</name>
</gene>
<evidence type="ECO:0000256" key="5">
    <source>
        <dbReference type="SAM" id="Phobius"/>
    </source>
</evidence>
<feature type="transmembrane region" description="Helical" evidence="5">
    <location>
        <begin position="42"/>
        <end position="67"/>
    </location>
</feature>
<dbReference type="PANTHER" id="PTHR11662:SF280">
    <property type="entry name" value="FI21844P1-RELATED"/>
    <property type="match status" value="1"/>
</dbReference>
<evidence type="ECO:0000313" key="7">
    <source>
        <dbReference type="Proteomes" id="UP001329430"/>
    </source>
</evidence>
<dbReference type="AlphaFoldDB" id="A0AAN7ZJK6"/>
<sequence>MSNSERDITNTILGLLFVAVGINGSVYSGYSVNHMDLSPVHAGTLMGLTNGFSNIFSIIGPLLLQFIVTEQDNPMQWGIVFYIASAIYVSVTIIFVIFGSGELQSWNESGGTSKSS</sequence>
<feature type="transmembrane region" description="Helical" evidence="5">
    <location>
        <begin position="12"/>
        <end position="30"/>
    </location>
</feature>
<dbReference type="PANTHER" id="PTHR11662">
    <property type="entry name" value="SOLUTE CARRIER FAMILY 17"/>
    <property type="match status" value="1"/>
</dbReference>
<keyword evidence="7" id="KW-1185">Reference proteome</keyword>
<accession>A0AAN7ZJK6</accession>
<evidence type="ECO:0008006" key="8">
    <source>
        <dbReference type="Google" id="ProtNLM"/>
    </source>
</evidence>
<dbReference type="InterPro" id="IPR036259">
    <property type="entry name" value="MFS_trans_sf"/>
</dbReference>
<evidence type="ECO:0000256" key="2">
    <source>
        <dbReference type="ARBA" id="ARBA00022692"/>
    </source>
</evidence>
<keyword evidence="4 5" id="KW-0472">Membrane</keyword>
<evidence type="ECO:0000256" key="3">
    <source>
        <dbReference type="ARBA" id="ARBA00022989"/>
    </source>
</evidence>
<evidence type="ECO:0000256" key="1">
    <source>
        <dbReference type="ARBA" id="ARBA00004141"/>
    </source>
</evidence>